<dbReference type="AlphaFoldDB" id="A0A3B0U613"/>
<dbReference type="InterPro" id="IPR012495">
    <property type="entry name" value="TadE-like_dom"/>
</dbReference>
<dbReference type="Pfam" id="PF07811">
    <property type="entry name" value="TadE"/>
    <property type="match status" value="1"/>
</dbReference>
<evidence type="ECO:0000256" key="1">
    <source>
        <dbReference type="SAM" id="Phobius"/>
    </source>
</evidence>
<accession>A0A3B0U613</accession>
<gene>
    <name evidence="3" type="ORF">MNBD_ALPHA12-1410</name>
</gene>
<organism evidence="3">
    <name type="scientific">hydrothermal vent metagenome</name>
    <dbReference type="NCBI Taxonomy" id="652676"/>
    <lineage>
        <taxon>unclassified sequences</taxon>
        <taxon>metagenomes</taxon>
        <taxon>ecological metagenomes</taxon>
    </lineage>
</organism>
<name>A0A3B0U613_9ZZZZ</name>
<feature type="transmembrane region" description="Helical" evidence="1">
    <location>
        <begin position="34"/>
        <end position="56"/>
    </location>
</feature>
<keyword evidence="1" id="KW-0812">Transmembrane</keyword>
<reference evidence="3" key="1">
    <citation type="submission" date="2018-06" db="EMBL/GenBank/DDBJ databases">
        <authorList>
            <person name="Zhirakovskaya E."/>
        </authorList>
    </citation>
    <scope>NUCLEOTIDE SEQUENCE</scope>
</reference>
<feature type="domain" description="TadE-like" evidence="2">
    <location>
        <begin position="28"/>
        <end position="70"/>
    </location>
</feature>
<sequence>MFLSVQNIGARLIRTATRRRRFLANESGVTAVEFAMLGLPFFVIIGAILETALIFFASQVLDSALNDSARLIRTGQAQAQNYNVNTFRGAVCSELYGLFDCKKLKIRVSKINDFSSAGLSSVIDPKTGKWKLVQSYDDGAANSIIMVEAYYKWPTMLDFFGFNLADLPDNTRLLSSVRVFRNEPF</sequence>
<evidence type="ECO:0000313" key="3">
    <source>
        <dbReference type="EMBL" id="VAW21922.1"/>
    </source>
</evidence>
<evidence type="ECO:0000259" key="2">
    <source>
        <dbReference type="Pfam" id="PF07811"/>
    </source>
</evidence>
<protein>
    <recommendedName>
        <fullName evidence="2">TadE-like domain-containing protein</fullName>
    </recommendedName>
</protein>
<proteinExistence type="predicted"/>
<keyword evidence="1" id="KW-0472">Membrane</keyword>
<dbReference type="EMBL" id="UOEO01000191">
    <property type="protein sequence ID" value="VAW21922.1"/>
    <property type="molecule type" value="Genomic_DNA"/>
</dbReference>
<keyword evidence="1" id="KW-1133">Transmembrane helix</keyword>